<evidence type="ECO:0000259" key="6">
    <source>
        <dbReference type="PROSITE" id="PS50835"/>
    </source>
</evidence>
<dbReference type="EMBL" id="JAAWVN010016807">
    <property type="protein sequence ID" value="MBN3292476.1"/>
    <property type="molecule type" value="Genomic_DNA"/>
</dbReference>
<evidence type="ECO:0000256" key="4">
    <source>
        <dbReference type="SAM" id="Phobius"/>
    </source>
</evidence>
<keyword evidence="8" id="KW-1185">Reference proteome</keyword>
<accession>A0ABS2Z2L9</accession>
<feature type="chain" id="PRO_5046188409" evidence="5">
    <location>
        <begin position="16"/>
        <end position="789"/>
    </location>
</feature>
<sequence length="789" mass="89078">MKFWILLPFFSGVETSLSGPKEVSSWTGNSVNITCQYSENYTDDVKYWCGKLTSSCNVLVKSDGSVKSLLNQRMSISDNKMNKQFTVSVRNLRTSDSGWYKCGIEMQRPHTDVTYPVHLTVRGAEGHLSGPEIMKGLVGKSVTVECPYDKRYEQAEKFWCKTLNSTCYPLVSTDNSQKHMRMSIKDDRSGRKITVTMRSLMKDDTGWYRCGIKALNFDETHPVYLTVTGAVESLVGPKLVTGRTGSSVSIVCLYSDDYRDHEKYWCKEGILMCSSTLVTTNYNSEKERKSISDNKSSKEFTVIMKELKKEDEGLYQCGIDRTLLSDGSFRDETTSVYVHVKGPEDVLSAPEEVMGQEGATVTIVCSYNEWSKSKVKYWCKWGSDACNTLVRSDELQSKRRITLHDNTARKEFRVTMTGLKADDEGWYKCGIKGIIFDDTIPVYVTVKDMKFFSGPQEVIGSLNQSVTVVCHYGQAYKSHVKYWCKGNFSSCRVLVNTTGLCEDQRITISDNISAGEFTVVISHLKKEDEGWYQCGAQHGTGSPARDSVYLTIKDGSESLYGPSLVTEVIQEFVIIKCHYSLQYTWNMKFWCSFSDLYTCLTLVETDKTKSNDRISITDDKTQRVFTVTMTGLREDDTGQYYCAIKTGVDSAEYFGVYLQVNQGKPTQVTTTNNTVTSTALNEQKQTTSTSENSITNNLVLPFCIFFGTLVFLLLLTVIVKIKINERRKKEASRAEDDTSYGLNYSTVAFHKAAESSDGKEIYANVKAPEKRLKPAPEHEFVEYSTIVRH</sequence>
<comment type="subcellular location">
    <subcellularLocation>
        <location evidence="1">Membrane</location>
    </subcellularLocation>
</comment>
<dbReference type="InterPro" id="IPR013783">
    <property type="entry name" value="Ig-like_fold"/>
</dbReference>
<evidence type="ECO:0000256" key="3">
    <source>
        <dbReference type="ARBA" id="ARBA00023136"/>
    </source>
</evidence>
<dbReference type="SMART" id="SM00409">
    <property type="entry name" value="IG"/>
    <property type="match status" value="6"/>
</dbReference>
<proteinExistence type="predicted"/>
<feature type="non-terminal residue" evidence="7">
    <location>
        <position position="1"/>
    </location>
</feature>
<dbReference type="InterPro" id="IPR007110">
    <property type="entry name" value="Ig-like_dom"/>
</dbReference>
<keyword evidence="4" id="KW-1133">Transmembrane helix</keyword>
<dbReference type="PROSITE" id="PS50835">
    <property type="entry name" value="IG_LIKE"/>
    <property type="match status" value="4"/>
</dbReference>
<comment type="caution">
    <text evidence="7">The sequence shown here is derived from an EMBL/GenBank/DDBJ whole genome shotgun (WGS) entry which is preliminary data.</text>
</comment>
<dbReference type="PANTHER" id="PTHR11860">
    <property type="entry name" value="POLYMERIC-IMMUNOGLOBULIN RECEPTOR"/>
    <property type="match status" value="1"/>
</dbReference>
<dbReference type="Pfam" id="PF07686">
    <property type="entry name" value="V-set"/>
    <property type="match status" value="6"/>
</dbReference>
<evidence type="ECO:0000256" key="5">
    <source>
        <dbReference type="SAM" id="SignalP"/>
    </source>
</evidence>
<name>A0ABS2Z2L9_POLSE</name>
<dbReference type="InterPro" id="IPR050671">
    <property type="entry name" value="CD300_family_receptors"/>
</dbReference>
<reference evidence="7" key="1">
    <citation type="journal article" date="2021" name="Cell">
        <title>Tracing the genetic footprints of vertebrate landing in non-teleost ray-finned fishes.</title>
        <authorList>
            <person name="Bi X."/>
            <person name="Wang K."/>
            <person name="Yang L."/>
            <person name="Pan H."/>
            <person name="Jiang H."/>
            <person name="Wei Q."/>
            <person name="Fang M."/>
            <person name="Yu H."/>
            <person name="Zhu C."/>
            <person name="Cai Y."/>
            <person name="He Y."/>
            <person name="Gan X."/>
            <person name="Zeng H."/>
            <person name="Yu D."/>
            <person name="Zhu Y."/>
            <person name="Jiang H."/>
            <person name="Qiu Q."/>
            <person name="Yang H."/>
            <person name="Zhang Y.E."/>
            <person name="Wang W."/>
            <person name="Zhu M."/>
            <person name="He S."/>
            <person name="Zhang G."/>
        </authorList>
    </citation>
    <scope>NUCLEOTIDE SEQUENCE</scope>
    <source>
        <strain evidence="7">Bchr_001</strain>
    </source>
</reference>
<organism evidence="7 8">
    <name type="scientific">Polypterus senegalus</name>
    <name type="common">Senegal bichir</name>
    <dbReference type="NCBI Taxonomy" id="55291"/>
    <lineage>
        <taxon>Eukaryota</taxon>
        <taxon>Metazoa</taxon>
        <taxon>Chordata</taxon>
        <taxon>Craniata</taxon>
        <taxon>Vertebrata</taxon>
        <taxon>Euteleostomi</taxon>
        <taxon>Actinopterygii</taxon>
        <taxon>Polypteriformes</taxon>
        <taxon>Polypteridae</taxon>
        <taxon>Polypterus</taxon>
    </lineage>
</organism>
<feature type="domain" description="Ig-like" evidence="6">
    <location>
        <begin position="441"/>
        <end position="551"/>
    </location>
</feature>
<keyword evidence="3 4" id="KW-0472">Membrane</keyword>
<dbReference type="InterPro" id="IPR036179">
    <property type="entry name" value="Ig-like_dom_sf"/>
</dbReference>
<evidence type="ECO:0000313" key="8">
    <source>
        <dbReference type="Proteomes" id="UP001166052"/>
    </source>
</evidence>
<evidence type="ECO:0000256" key="1">
    <source>
        <dbReference type="ARBA" id="ARBA00004370"/>
    </source>
</evidence>
<keyword evidence="5" id="KW-0732">Signal</keyword>
<feature type="domain" description="Ig-like" evidence="6">
    <location>
        <begin position="343"/>
        <end position="429"/>
    </location>
</feature>
<dbReference type="SMART" id="SM00406">
    <property type="entry name" value="IGv"/>
    <property type="match status" value="5"/>
</dbReference>
<keyword evidence="2 4" id="KW-0812">Transmembrane</keyword>
<feature type="signal peptide" evidence="5">
    <location>
        <begin position="1"/>
        <end position="15"/>
    </location>
</feature>
<dbReference type="Proteomes" id="UP001166052">
    <property type="component" value="Unassembled WGS sequence"/>
</dbReference>
<dbReference type="PANTHER" id="PTHR11860:SF111">
    <property type="entry name" value="IMMUNOGLOBULIN SUBTYPE DOMAIN-CONTAINING PROTEIN"/>
    <property type="match status" value="1"/>
</dbReference>
<dbReference type="Gene3D" id="2.60.40.10">
    <property type="entry name" value="Immunoglobulins"/>
    <property type="match status" value="6"/>
</dbReference>
<dbReference type="SUPFAM" id="SSF48726">
    <property type="entry name" value="Immunoglobulin"/>
    <property type="match status" value="6"/>
</dbReference>
<dbReference type="CDD" id="cd05716">
    <property type="entry name" value="IgV_pIgR_like"/>
    <property type="match status" value="6"/>
</dbReference>
<protein>
    <submittedName>
        <fullName evidence="7">PIGR protein</fullName>
    </submittedName>
</protein>
<feature type="domain" description="Ig-like" evidence="6">
    <location>
        <begin position="222"/>
        <end position="335"/>
    </location>
</feature>
<evidence type="ECO:0000313" key="7">
    <source>
        <dbReference type="EMBL" id="MBN3292476.1"/>
    </source>
</evidence>
<evidence type="ECO:0000256" key="2">
    <source>
        <dbReference type="ARBA" id="ARBA00022692"/>
    </source>
</evidence>
<feature type="non-terminal residue" evidence="7">
    <location>
        <position position="789"/>
    </location>
</feature>
<feature type="transmembrane region" description="Helical" evidence="4">
    <location>
        <begin position="698"/>
        <end position="719"/>
    </location>
</feature>
<gene>
    <name evidence="7" type="primary">Pigr_1</name>
    <name evidence="7" type="ORF">GTO92_0017320</name>
</gene>
<feature type="domain" description="Ig-like" evidence="6">
    <location>
        <begin position="8"/>
        <end position="114"/>
    </location>
</feature>
<dbReference type="InterPro" id="IPR013106">
    <property type="entry name" value="Ig_V-set"/>
</dbReference>
<dbReference type="InterPro" id="IPR003599">
    <property type="entry name" value="Ig_sub"/>
</dbReference>